<gene>
    <name evidence="2" type="ORF">CFAM422_003517</name>
</gene>
<protein>
    <submittedName>
        <fullName evidence="2">Uncharacterized protein</fullName>
    </submittedName>
</protein>
<keyword evidence="3" id="KW-1185">Reference proteome</keyword>
<evidence type="ECO:0000256" key="1">
    <source>
        <dbReference type="SAM" id="MobiDB-lite"/>
    </source>
</evidence>
<reference evidence="2 3" key="1">
    <citation type="submission" date="2018-06" db="EMBL/GenBank/DDBJ databases">
        <title>Genome analysis of cellulolytic fungus Trichoderma lentiforme CFAM-422.</title>
        <authorList>
            <person name="Steindorff A.S."/>
            <person name="Formighieri E.F."/>
            <person name="Midorikawa G.E.O."/>
            <person name="Tamietti M.S."/>
            <person name="Ramos E.Z."/>
            <person name="Silva A.S."/>
            <person name="Bon E.P.S."/>
            <person name="Mendes T.D."/>
            <person name="Damaso M.C.T."/>
            <person name="Favaro L.C.L."/>
        </authorList>
    </citation>
    <scope>NUCLEOTIDE SEQUENCE [LARGE SCALE GENOMIC DNA]</scope>
    <source>
        <strain evidence="2 3">CFAM-422</strain>
    </source>
</reference>
<feature type="compositionally biased region" description="Polar residues" evidence="1">
    <location>
        <begin position="48"/>
        <end position="65"/>
    </location>
</feature>
<organism evidence="2 3">
    <name type="scientific">Trichoderma lentiforme</name>
    <dbReference type="NCBI Taxonomy" id="1567552"/>
    <lineage>
        <taxon>Eukaryota</taxon>
        <taxon>Fungi</taxon>
        <taxon>Dikarya</taxon>
        <taxon>Ascomycota</taxon>
        <taxon>Pezizomycotina</taxon>
        <taxon>Sordariomycetes</taxon>
        <taxon>Hypocreomycetidae</taxon>
        <taxon>Hypocreales</taxon>
        <taxon>Hypocreaceae</taxon>
        <taxon>Trichoderma</taxon>
    </lineage>
</organism>
<evidence type="ECO:0000313" key="2">
    <source>
        <dbReference type="EMBL" id="KAF3074281.1"/>
    </source>
</evidence>
<name>A0A9P5CDY0_9HYPO</name>
<dbReference type="Proteomes" id="UP000801864">
    <property type="component" value="Unassembled WGS sequence"/>
</dbReference>
<dbReference type="AlphaFoldDB" id="A0A9P5CDY0"/>
<feature type="region of interest" description="Disordered" evidence="1">
    <location>
        <begin position="35"/>
        <end position="65"/>
    </location>
</feature>
<accession>A0A9P5CDY0</accession>
<evidence type="ECO:0000313" key="3">
    <source>
        <dbReference type="Proteomes" id="UP000801864"/>
    </source>
</evidence>
<dbReference type="EMBL" id="QLNT01000005">
    <property type="protein sequence ID" value="KAF3074281.1"/>
    <property type="molecule type" value="Genomic_DNA"/>
</dbReference>
<sequence>MHANVTWLPLVSASARYRSNQSVIMLLMKQPVNGRAEHLQPSPDTALDQITATPTTSPSNARLYL</sequence>
<comment type="caution">
    <text evidence="2">The sequence shown here is derived from an EMBL/GenBank/DDBJ whole genome shotgun (WGS) entry which is preliminary data.</text>
</comment>
<proteinExistence type="predicted"/>